<dbReference type="CDD" id="cd09911">
    <property type="entry name" value="Lin0431_like"/>
    <property type="match status" value="1"/>
</dbReference>
<protein>
    <submittedName>
        <fullName evidence="1">NusG domain II-containing protein</fullName>
    </submittedName>
</protein>
<gene>
    <name evidence="1" type="ORF">H9873_06485</name>
</gene>
<dbReference type="AlphaFoldDB" id="A0A9D1RAH1"/>
<evidence type="ECO:0000313" key="2">
    <source>
        <dbReference type="Proteomes" id="UP000824263"/>
    </source>
</evidence>
<dbReference type="EMBL" id="DXGF01000120">
    <property type="protein sequence ID" value="HIW83950.1"/>
    <property type="molecule type" value="Genomic_DNA"/>
</dbReference>
<accession>A0A9D1RAH1</accession>
<dbReference type="InterPro" id="IPR038690">
    <property type="entry name" value="NusG_2_sf"/>
</dbReference>
<sequence>MKIKLKKKDWALIAIVLCVAALAFLLHETVGGSGAGRVVVKVAGEIEGVYDLSEDQEIEINGGTNILQIKGGKADMVEADCPDQLCVHQKSISRTGESIICLPNRVTAEIESAEGSEYDAVVQ</sequence>
<dbReference type="Pfam" id="PF07009">
    <property type="entry name" value="NusG_II"/>
    <property type="match status" value="1"/>
</dbReference>
<name>A0A9D1RAH1_9FIRM</name>
<comment type="caution">
    <text evidence="1">The sequence shown here is derived from an EMBL/GenBank/DDBJ whole genome shotgun (WGS) entry which is preliminary data.</text>
</comment>
<proteinExistence type="predicted"/>
<reference evidence="1" key="2">
    <citation type="submission" date="2021-04" db="EMBL/GenBank/DDBJ databases">
        <authorList>
            <person name="Gilroy R."/>
        </authorList>
    </citation>
    <scope>NUCLEOTIDE SEQUENCE</scope>
    <source>
        <strain evidence="1">ChiSxjej1B13-11762</strain>
    </source>
</reference>
<dbReference type="Gene3D" id="2.60.320.10">
    <property type="entry name" value="N-utilization substance G protein NusG, insert domain"/>
    <property type="match status" value="1"/>
</dbReference>
<dbReference type="Proteomes" id="UP000824263">
    <property type="component" value="Unassembled WGS sequence"/>
</dbReference>
<reference evidence="1" key="1">
    <citation type="journal article" date="2021" name="PeerJ">
        <title>Extensive microbial diversity within the chicken gut microbiome revealed by metagenomics and culture.</title>
        <authorList>
            <person name="Gilroy R."/>
            <person name="Ravi A."/>
            <person name="Getino M."/>
            <person name="Pursley I."/>
            <person name="Horton D.L."/>
            <person name="Alikhan N.F."/>
            <person name="Baker D."/>
            <person name="Gharbi K."/>
            <person name="Hall N."/>
            <person name="Watson M."/>
            <person name="Adriaenssens E.M."/>
            <person name="Foster-Nyarko E."/>
            <person name="Jarju S."/>
            <person name="Secka A."/>
            <person name="Antonio M."/>
            <person name="Oren A."/>
            <person name="Chaudhuri R.R."/>
            <person name="La Ragione R."/>
            <person name="Hildebrand F."/>
            <person name="Pallen M.J."/>
        </authorList>
    </citation>
    <scope>NUCLEOTIDE SEQUENCE</scope>
    <source>
        <strain evidence="1">ChiSxjej1B13-11762</strain>
    </source>
</reference>
<organism evidence="1 2">
    <name type="scientific">Candidatus Dorea gallistercoris</name>
    <dbReference type="NCBI Taxonomy" id="2838542"/>
    <lineage>
        <taxon>Bacteria</taxon>
        <taxon>Bacillati</taxon>
        <taxon>Bacillota</taxon>
        <taxon>Clostridia</taxon>
        <taxon>Lachnospirales</taxon>
        <taxon>Lachnospiraceae</taxon>
        <taxon>Dorea</taxon>
    </lineage>
</organism>
<evidence type="ECO:0000313" key="1">
    <source>
        <dbReference type="EMBL" id="HIW83950.1"/>
    </source>
</evidence>